<gene>
    <name evidence="1" type="ORF">DPEC_G00316690</name>
</gene>
<name>A0ACC2FCN1_DALPE</name>
<dbReference type="EMBL" id="CM055757">
    <property type="protein sequence ID" value="KAJ7989166.1"/>
    <property type="molecule type" value="Genomic_DNA"/>
</dbReference>
<comment type="caution">
    <text evidence="1">The sequence shown here is derived from an EMBL/GenBank/DDBJ whole genome shotgun (WGS) entry which is preliminary data.</text>
</comment>
<sequence>MEQTTDCNPSSLLETLPGQIVEREAPSYPRQIRRCVTEVWTAGAGQRSWCVSQAGPHGPGTGGLRQMAPEGRRQIYLLYLLQGTLTFPKTPSAVIHPPHASPHPILGDLCHGNPISLSWNETAVSPRFPPLLVRVWTQCLLAHGGKEQTHLTCHATGPPEDPTSPEGPQRSANNEHRGRETGSVE</sequence>
<evidence type="ECO:0000313" key="2">
    <source>
        <dbReference type="Proteomes" id="UP001157502"/>
    </source>
</evidence>
<proteinExistence type="predicted"/>
<evidence type="ECO:0000313" key="1">
    <source>
        <dbReference type="EMBL" id="KAJ7989166.1"/>
    </source>
</evidence>
<dbReference type="Proteomes" id="UP001157502">
    <property type="component" value="Chromosome 30"/>
</dbReference>
<accession>A0ACC2FCN1</accession>
<keyword evidence="2" id="KW-1185">Reference proteome</keyword>
<protein>
    <submittedName>
        <fullName evidence="1">Uncharacterized protein</fullName>
    </submittedName>
</protein>
<organism evidence="1 2">
    <name type="scientific">Dallia pectoralis</name>
    <name type="common">Alaska blackfish</name>
    <dbReference type="NCBI Taxonomy" id="75939"/>
    <lineage>
        <taxon>Eukaryota</taxon>
        <taxon>Metazoa</taxon>
        <taxon>Chordata</taxon>
        <taxon>Craniata</taxon>
        <taxon>Vertebrata</taxon>
        <taxon>Euteleostomi</taxon>
        <taxon>Actinopterygii</taxon>
        <taxon>Neopterygii</taxon>
        <taxon>Teleostei</taxon>
        <taxon>Protacanthopterygii</taxon>
        <taxon>Esociformes</taxon>
        <taxon>Umbridae</taxon>
        <taxon>Dallia</taxon>
    </lineage>
</organism>
<reference evidence="1" key="1">
    <citation type="submission" date="2021-05" db="EMBL/GenBank/DDBJ databases">
        <authorList>
            <person name="Pan Q."/>
            <person name="Jouanno E."/>
            <person name="Zahm M."/>
            <person name="Klopp C."/>
            <person name="Cabau C."/>
            <person name="Louis A."/>
            <person name="Berthelot C."/>
            <person name="Parey E."/>
            <person name="Roest Crollius H."/>
            <person name="Montfort J."/>
            <person name="Robinson-Rechavi M."/>
            <person name="Bouchez O."/>
            <person name="Lampietro C."/>
            <person name="Lopez Roques C."/>
            <person name="Donnadieu C."/>
            <person name="Postlethwait J."/>
            <person name="Bobe J."/>
            <person name="Dillon D."/>
            <person name="Chandos A."/>
            <person name="von Hippel F."/>
            <person name="Guiguen Y."/>
        </authorList>
    </citation>
    <scope>NUCLEOTIDE SEQUENCE</scope>
    <source>
        <strain evidence="1">YG-Jan2019</strain>
    </source>
</reference>